<dbReference type="AlphaFoldDB" id="A0A517YDT1"/>
<dbReference type="Pfam" id="PF01842">
    <property type="entry name" value="ACT"/>
    <property type="match status" value="1"/>
</dbReference>
<keyword evidence="12" id="KW-1185">Reference proteome</keyword>
<dbReference type="InterPro" id="IPR006236">
    <property type="entry name" value="PGDH"/>
</dbReference>
<dbReference type="PROSITE" id="PS00065">
    <property type="entry name" value="D_2_HYDROXYACID_DH_1"/>
    <property type="match status" value="1"/>
</dbReference>
<dbReference type="GO" id="GO:0051287">
    <property type="term" value="F:NAD binding"/>
    <property type="evidence" value="ECO:0007669"/>
    <property type="project" value="UniProtKB-UniRule"/>
</dbReference>
<dbReference type="Gene3D" id="3.40.50.720">
    <property type="entry name" value="NAD(P)-binding Rossmann-like Domain"/>
    <property type="match status" value="2"/>
</dbReference>
<evidence type="ECO:0000256" key="9">
    <source>
        <dbReference type="RuleBase" id="RU363003"/>
    </source>
</evidence>
<dbReference type="GO" id="GO:0006564">
    <property type="term" value="P:L-serine biosynthetic process"/>
    <property type="evidence" value="ECO:0007669"/>
    <property type="project" value="UniProtKB-UniRule"/>
</dbReference>
<evidence type="ECO:0000256" key="3">
    <source>
        <dbReference type="ARBA" id="ARBA00005854"/>
    </source>
</evidence>
<dbReference type="KEGG" id="aagg:ETAA8_34910"/>
<dbReference type="GO" id="GO:0004617">
    <property type="term" value="F:phosphoglycerate dehydrogenase activity"/>
    <property type="evidence" value="ECO:0007669"/>
    <property type="project" value="UniProtKB-UniRule"/>
</dbReference>
<dbReference type="FunFam" id="3.40.50.720:FF:000021">
    <property type="entry name" value="D-3-phosphoglycerate dehydrogenase"/>
    <property type="match status" value="1"/>
</dbReference>
<comment type="catalytic activity">
    <reaction evidence="7">
        <text>(R)-2-hydroxyglutarate + NAD(+) = 2-oxoglutarate + NADH + H(+)</text>
        <dbReference type="Rhea" id="RHEA:49612"/>
        <dbReference type="ChEBI" id="CHEBI:15378"/>
        <dbReference type="ChEBI" id="CHEBI:15801"/>
        <dbReference type="ChEBI" id="CHEBI:16810"/>
        <dbReference type="ChEBI" id="CHEBI:57540"/>
        <dbReference type="ChEBI" id="CHEBI:57945"/>
        <dbReference type="EC" id="1.1.1.399"/>
    </reaction>
</comment>
<dbReference type="InterPro" id="IPR029752">
    <property type="entry name" value="D-isomer_DH_CS1"/>
</dbReference>
<dbReference type="OrthoDB" id="277029at2"/>
<evidence type="ECO:0000256" key="5">
    <source>
        <dbReference type="ARBA" id="ARBA00023002"/>
    </source>
</evidence>
<keyword evidence="9" id="KW-0718">Serine biosynthesis</keyword>
<dbReference type="InterPro" id="IPR002912">
    <property type="entry name" value="ACT_dom"/>
</dbReference>
<feature type="domain" description="ACT" evidence="10">
    <location>
        <begin position="456"/>
        <end position="528"/>
    </location>
</feature>
<organism evidence="11 12">
    <name type="scientific">Anatilimnocola aggregata</name>
    <dbReference type="NCBI Taxonomy" id="2528021"/>
    <lineage>
        <taxon>Bacteria</taxon>
        <taxon>Pseudomonadati</taxon>
        <taxon>Planctomycetota</taxon>
        <taxon>Planctomycetia</taxon>
        <taxon>Pirellulales</taxon>
        <taxon>Pirellulaceae</taxon>
        <taxon>Anatilimnocola</taxon>
    </lineage>
</organism>
<proteinExistence type="inferred from homology"/>
<dbReference type="Pfam" id="PF02826">
    <property type="entry name" value="2-Hacid_dh_C"/>
    <property type="match status" value="1"/>
</dbReference>
<keyword evidence="6 9" id="KW-0520">NAD</keyword>
<dbReference type="FunFam" id="3.30.70.260:FF:000008">
    <property type="entry name" value="D-3-phosphoglycerate dehydrogenase, chloroplastic"/>
    <property type="match status" value="1"/>
</dbReference>
<dbReference type="SUPFAM" id="SSF51735">
    <property type="entry name" value="NAD(P)-binding Rossmann-fold domains"/>
    <property type="match status" value="1"/>
</dbReference>
<dbReference type="Gene3D" id="3.30.1330.90">
    <property type="entry name" value="D-3-phosphoglycerate dehydrogenase, domain 3"/>
    <property type="match status" value="1"/>
</dbReference>
<evidence type="ECO:0000313" key="11">
    <source>
        <dbReference type="EMBL" id="QDU28391.1"/>
    </source>
</evidence>
<dbReference type="Proteomes" id="UP000315017">
    <property type="component" value="Chromosome"/>
</dbReference>
<name>A0A517YDT1_9BACT</name>
<keyword evidence="5 9" id="KW-0560">Oxidoreductase</keyword>
<dbReference type="Pfam" id="PF00389">
    <property type="entry name" value="2-Hacid_dh"/>
    <property type="match status" value="1"/>
</dbReference>
<dbReference type="CDD" id="cd12173">
    <property type="entry name" value="PGDH_4"/>
    <property type="match status" value="1"/>
</dbReference>
<dbReference type="InterPro" id="IPR045865">
    <property type="entry name" value="ACT-like_dom_sf"/>
</dbReference>
<gene>
    <name evidence="11" type="primary">serA_2</name>
    <name evidence="11" type="ORF">ETAA8_34910</name>
</gene>
<evidence type="ECO:0000259" key="10">
    <source>
        <dbReference type="PROSITE" id="PS51671"/>
    </source>
</evidence>
<dbReference type="InterPro" id="IPR029009">
    <property type="entry name" value="ASB_dom_sf"/>
</dbReference>
<dbReference type="EC" id="1.1.1.95" evidence="9"/>
<dbReference type="SUPFAM" id="SSF143548">
    <property type="entry name" value="Serine metabolism enzymes domain"/>
    <property type="match status" value="1"/>
</dbReference>
<evidence type="ECO:0000256" key="7">
    <source>
        <dbReference type="ARBA" id="ARBA00048126"/>
    </source>
</evidence>
<sequence>MARIIVLDPIAQEGLDMLAAAPGIEYEVRTGLKGAALRSALAEFDGAICRSGVTINGEALEGNKRLKAIARAGVGTDNIDKNVATRLGIVVMNTPTGNTLSTAEHTFTLLLALSRRVAEAHMTLCGGKWDRKTYMGSQVADKTLGIVGLGRIGQEVAKRANAFQMKVMGYDPFLSSEQAQKLGIQRVDKVADMFPHIDYLTVHTPLTPETTDLIDSAAIEKLKPGCRLINCARGGIYNEAALVEGLKSGKLGGVALDVFVEEPNTTSPLLKMPNVLCTPHLGASTEEAQQQVALEAVQLLINYFSTGEVRHAVNMASVDPATLQAMKGYLDLAWRLGLLMAEWQPSGAAGCHITYRGEVTKRNTKLLTSAFCAGLLEKALDEEVNIVNAEVLLRERGIVLTEESRPDMGAFSSSMSVEVKTGNKIHVASGTLFGNNMPRLIRLDDSRLEAYIDGNLFVFTHNDVPGIIGAVGTIFGKHSVNIGHMTVGRAVPGGTAVGVLNLDTVPPKAAIDEVLSHPSITSARVIPMPPAGKLPSWLGW</sequence>
<evidence type="ECO:0000256" key="1">
    <source>
        <dbReference type="ARBA" id="ARBA00003800"/>
    </source>
</evidence>
<dbReference type="NCBIfam" id="TIGR01327">
    <property type="entry name" value="PGDH"/>
    <property type="match status" value="1"/>
</dbReference>
<protein>
    <recommendedName>
        <fullName evidence="4 9">D-3-phosphoglycerate dehydrogenase</fullName>
        <ecNumber evidence="9">1.1.1.95</ecNumber>
    </recommendedName>
</protein>
<evidence type="ECO:0000256" key="2">
    <source>
        <dbReference type="ARBA" id="ARBA00005216"/>
    </source>
</evidence>
<dbReference type="Pfam" id="PF19304">
    <property type="entry name" value="PGDH_inter"/>
    <property type="match status" value="1"/>
</dbReference>
<dbReference type="InterPro" id="IPR036291">
    <property type="entry name" value="NAD(P)-bd_dom_sf"/>
</dbReference>
<evidence type="ECO:0000256" key="6">
    <source>
        <dbReference type="ARBA" id="ARBA00023027"/>
    </source>
</evidence>
<dbReference type="UniPathway" id="UPA00135">
    <property type="reaction ID" value="UER00196"/>
</dbReference>
<accession>A0A517YDT1</accession>
<dbReference type="PANTHER" id="PTHR42938:SF47">
    <property type="entry name" value="HYDROXYPYRUVATE REDUCTASE"/>
    <property type="match status" value="1"/>
</dbReference>
<dbReference type="RefSeq" id="WP_145090597.1">
    <property type="nucleotide sequence ID" value="NZ_CP036274.1"/>
</dbReference>
<dbReference type="EMBL" id="CP036274">
    <property type="protein sequence ID" value="QDU28391.1"/>
    <property type="molecule type" value="Genomic_DNA"/>
</dbReference>
<dbReference type="InterPro" id="IPR006139">
    <property type="entry name" value="D-isomer_2_OHA_DH_cat_dom"/>
</dbReference>
<comment type="function">
    <text evidence="1">Catalyzes the reversible oxidation of 3-phospho-D-glycerate to 3-phosphonooxypyruvate, the first step of the phosphorylated L-serine biosynthesis pathway. Also catalyzes the reversible oxidation of 2-hydroxyglutarate to 2-oxoglutarate.</text>
</comment>
<dbReference type="PROSITE" id="PS51671">
    <property type="entry name" value="ACT"/>
    <property type="match status" value="1"/>
</dbReference>
<dbReference type="PANTHER" id="PTHR42938">
    <property type="entry name" value="FORMATE DEHYDROGENASE 1"/>
    <property type="match status" value="1"/>
</dbReference>
<dbReference type="CDD" id="cd04902">
    <property type="entry name" value="ACT_3PGDH-xct"/>
    <property type="match status" value="1"/>
</dbReference>
<evidence type="ECO:0000256" key="4">
    <source>
        <dbReference type="ARBA" id="ARBA00021582"/>
    </source>
</evidence>
<dbReference type="SUPFAM" id="SSF55021">
    <property type="entry name" value="ACT-like"/>
    <property type="match status" value="1"/>
</dbReference>
<evidence type="ECO:0000313" key="12">
    <source>
        <dbReference type="Proteomes" id="UP000315017"/>
    </source>
</evidence>
<reference evidence="11 12" key="1">
    <citation type="submission" date="2019-02" db="EMBL/GenBank/DDBJ databases">
        <title>Deep-cultivation of Planctomycetes and their phenomic and genomic characterization uncovers novel biology.</title>
        <authorList>
            <person name="Wiegand S."/>
            <person name="Jogler M."/>
            <person name="Boedeker C."/>
            <person name="Pinto D."/>
            <person name="Vollmers J."/>
            <person name="Rivas-Marin E."/>
            <person name="Kohn T."/>
            <person name="Peeters S.H."/>
            <person name="Heuer A."/>
            <person name="Rast P."/>
            <person name="Oberbeckmann S."/>
            <person name="Bunk B."/>
            <person name="Jeske O."/>
            <person name="Meyerdierks A."/>
            <person name="Storesund J.E."/>
            <person name="Kallscheuer N."/>
            <person name="Luecker S."/>
            <person name="Lage O.M."/>
            <person name="Pohl T."/>
            <person name="Merkel B.J."/>
            <person name="Hornburger P."/>
            <person name="Mueller R.-W."/>
            <person name="Bruemmer F."/>
            <person name="Labrenz M."/>
            <person name="Spormann A.M."/>
            <person name="Op den Camp H."/>
            <person name="Overmann J."/>
            <person name="Amann R."/>
            <person name="Jetten M.S.M."/>
            <person name="Mascher T."/>
            <person name="Medema M.H."/>
            <person name="Devos D.P."/>
            <person name="Kaster A.-K."/>
            <person name="Ovreas L."/>
            <person name="Rohde M."/>
            <person name="Galperin M.Y."/>
            <person name="Jogler C."/>
        </authorList>
    </citation>
    <scope>NUCLEOTIDE SEQUENCE [LARGE SCALE GENOMIC DNA]</scope>
    <source>
        <strain evidence="11 12">ETA_A8</strain>
    </source>
</reference>
<dbReference type="InterPro" id="IPR045626">
    <property type="entry name" value="PGDH_ASB_dom"/>
</dbReference>
<dbReference type="SUPFAM" id="SSF52283">
    <property type="entry name" value="Formate/glycerate dehydrogenase catalytic domain-like"/>
    <property type="match status" value="1"/>
</dbReference>
<comment type="pathway">
    <text evidence="2 9">Amino-acid biosynthesis; L-serine biosynthesis; L-serine from 3-phospho-D-glycerate: step 1/3.</text>
</comment>
<keyword evidence="9" id="KW-0028">Amino-acid biosynthesis</keyword>
<dbReference type="Gene3D" id="3.30.70.260">
    <property type="match status" value="1"/>
</dbReference>
<comment type="similarity">
    <text evidence="3 9">Belongs to the D-isomer specific 2-hydroxyacid dehydrogenase family.</text>
</comment>
<comment type="catalytic activity">
    <reaction evidence="8 9">
        <text>(2R)-3-phosphoglycerate + NAD(+) = 3-phosphooxypyruvate + NADH + H(+)</text>
        <dbReference type="Rhea" id="RHEA:12641"/>
        <dbReference type="ChEBI" id="CHEBI:15378"/>
        <dbReference type="ChEBI" id="CHEBI:18110"/>
        <dbReference type="ChEBI" id="CHEBI:57540"/>
        <dbReference type="ChEBI" id="CHEBI:57945"/>
        <dbReference type="ChEBI" id="CHEBI:58272"/>
        <dbReference type="EC" id="1.1.1.95"/>
    </reaction>
</comment>
<dbReference type="InterPro" id="IPR006140">
    <property type="entry name" value="D-isomer_DH_NAD-bd"/>
</dbReference>
<evidence type="ECO:0000256" key="8">
    <source>
        <dbReference type="ARBA" id="ARBA00048731"/>
    </source>
</evidence>